<feature type="transmembrane region" description="Helical" evidence="21">
    <location>
        <begin position="74"/>
        <end position="103"/>
    </location>
</feature>
<keyword evidence="7" id="KW-1003">Cell membrane</keyword>
<dbReference type="FunFam" id="1.20.210.10:FF:000005">
    <property type="entry name" value="Cytochrome c oxidase, cbb3-type, subunit I"/>
    <property type="match status" value="1"/>
</dbReference>
<feature type="binding site" evidence="19">
    <location>
        <position position="323"/>
    </location>
    <ligand>
        <name>Cu cation</name>
        <dbReference type="ChEBI" id="CHEBI:23378"/>
        <label>B</label>
    </ligand>
</feature>
<reference evidence="23 24" key="1">
    <citation type="submission" date="2020-11" db="EMBL/GenBank/DDBJ databases">
        <title>Description of Pontivivens ytuae sp. nov. isolated from deep sea sediment of Mariana Trench.</title>
        <authorList>
            <person name="Wang Z."/>
            <person name="Sun Q.-L."/>
            <person name="Xu X.-D."/>
            <person name="Tang Y.-Z."/>
            <person name="Zhang J."/>
        </authorList>
    </citation>
    <scope>NUCLEOTIDE SEQUENCE [LARGE SCALE GENOMIC DNA]</scope>
    <source>
        <strain evidence="23 24">MT2928</strain>
    </source>
</reference>
<dbReference type="Pfam" id="PF00115">
    <property type="entry name" value="COX1"/>
    <property type="match status" value="1"/>
</dbReference>
<dbReference type="KEGG" id="poz:I0K15_20885"/>
<keyword evidence="6 20" id="KW-0813">Transport</keyword>
<evidence type="ECO:0000256" key="2">
    <source>
        <dbReference type="ARBA" id="ARBA00004651"/>
    </source>
</evidence>
<feature type="transmembrane region" description="Helical" evidence="21">
    <location>
        <begin position="123"/>
        <end position="145"/>
    </location>
</feature>
<feature type="binding site" description="axial binding residue" evidence="19">
    <location>
        <position position="411"/>
    </location>
    <ligand>
        <name>heme b</name>
        <dbReference type="ChEBI" id="CHEBI:60344"/>
        <label>2; high-spin</label>
    </ligand>
    <ligandPart>
        <name>Fe</name>
        <dbReference type="ChEBI" id="CHEBI:18248"/>
    </ligandPart>
</feature>
<dbReference type="NCBIfam" id="TIGR00780">
    <property type="entry name" value="ccoN"/>
    <property type="match status" value="1"/>
</dbReference>
<dbReference type="Proteomes" id="UP000594800">
    <property type="component" value="Chromosome"/>
</dbReference>
<dbReference type="AlphaFoldDB" id="A0A7S9LS33"/>
<dbReference type="EC" id="7.1.1.9" evidence="5"/>
<dbReference type="SUPFAM" id="SSF81442">
    <property type="entry name" value="Cytochrome c oxidase subunit I-like"/>
    <property type="match status" value="1"/>
</dbReference>
<feature type="transmembrane region" description="Helical" evidence="21">
    <location>
        <begin position="34"/>
        <end position="53"/>
    </location>
</feature>
<comment type="catalytic activity">
    <reaction evidence="18">
        <text>4 Fe(II)-[cytochrome c] + O2 + 8 H(+)(in) = 4 Fe(III)-[cytochrome c] + 2 H2O + 4 H(+)(out)</text>
        <dbReference type="Rhea" id="RHEA:11436"/>
        <dbReference type="Rhea" id="RHEA-COMP:10350"/>
        <dbReference type="Rhea" id="RHEA-COMP:14399"/>
        <dbReference type="ChEBI" id="CHEBI:15377"/>
        <dbReference type="ChEBI" id="CHEBI:15378"/>
        <dbReference type="ChEBI" id="CHEBI:15379"/>
        <dbReference type="ChEBI" id="CHEBI:29033"/>
        <dbReference type="ChEBI" id="CHEBI:29034"/>
        <dbReference type="EC" id="7.1.1.9"/>
    </reaction>
</comment>
<dbReference type="GO" id="GO:0006119">
    <property type="term" value="P:oxidative phosphorylation"/>
    <property type="evidence" value="ECO:0007669"/>
    <property type="project" value="UniProtKB-UniPathway"/>
</dbReference>
<keyword evidence="13 20" id="KW-0249">Electron transport</keyword>
<keyword evidence="10 20" id="KW-0812">Transmembrane</keyword>
<evidence type="ECO:0000256" key="20">
    <source>
        <dbReference type="RuleBase" id="RU000370"/>
    </source>
</evidence>
<dbReference type="GO" id="GO:0015990">
    <property type="term" value="P:electron transport coupled proton transport"/>
    <property type="evidence" value="ECO:0007669"/>
    <property type="project" value="TreeGrafter"/>
</dbReference>
<dbReference type="GO" id="GO:0004129">
    <property type="term" value="F:cytochrome-c oxidase activity"/>
    <property type="evidence" value="ECO:0007669"/>
    <property type="project" value="UniProtKB-EC"/>
</dbReference>
<evidence type="ECO:0000256" key="17">
    <source>
        <dbReference type="ARBA" id="ARBA00023136"/>
    </source>
</evidence>
<evidence type="ECO:0000256" key="7">
    <source>
        <dbReference type="ARBA" id="ARBA00022475"/>
    </source>
</evidence>
<dbReference type="Gene3D" id="1.20.210.10">
    <property type="entry name" value="Cytochrome c oxidase-like, subunit I domain"/>
    <property type="match status" value="1"/>
</dbReference>
<name>A0A7S9LS33_9RHOB</name>
<keyword evidence="24" id="KW-1185">Reference proteome</keyword>
<dbReference type="EMBL" id="CP064942">
    <property type="protein sequence ID" value="QPH54192.1"/>
    <property type="molecule type" value="Genomic_DNA"/>
</dbReference>
<evidence type="ECO:0000256" key="1">
    <source>
        <dbReference type="ARBA" id="ARBA00001970"/>
    </source>
</evidence>
<evidence type="ECO:0000256" key="11">
    <source>
        <dbReference type="ARBA" id="ARBA00022723"/>
    </source>
</evidence>
<dbReference type="GO" id="GO:0020037">
    <property type="term" value="F:heme binding"/>
    <property type="evidence" value="ECO:0007669"/>
    <property type="project" value="InterPro"/>
</dbReference>
<protein>
    <recommendedName>
        <fullName evidence="5">cytochrome-c oxidase</fullName>
        <ecNumber evidence="5">7.1.1.9</ecNumber>
    </recommendedName>
</protein>
<comment type="cofactor">
    <cofactor evidence="19">
        <name>Cu(2+)</name>
        <dbReference type="ChEBI" id="CHEBI:29036"/>
    </cofactor>
    <text evidence="19">Binds 1 copper ion per subunit, denoted as copper B.</text>
</comment>
<feature type="binding site" description="axial binding residue" evidence="19">
    <location>
        <position position="124"/>
    </location>
    <ligand>
        <name>heme b</name>
        <dbReference type="ChEBI" id="CHEBI:60344"/>
        <label>1; low-spin</label>
    </ligand>
    <ligandPart>
        <name>Fe</name>
        <dbReference type="ChEBI" id="CHEBI:18248"/>
    </ligandPart>
</feature>
<keyword evidence="14 21" id="KW-1133">Transmembrane helix</keyword>
<dbReference type="GO" id="GO:0022904">
    <property type="term" value="P:respiratory electron transport chain"/>
    <property type="evidence" value="ECO:0007669"/>
    <property type="project" value="TreeGrafter"/>
</dbReference>
<keyword evidence="17 21" id="KW-0472">Membrane</keyword>
<dbReference type="UniPathway" id="UPA00705"/>
<feature type="transmembrane region" description="Helical" evidence="21">
    <location>
        <begin position="444"/>
        <end position="467"/>
    </location>
</feature>
<evidence type="ECO:0000256" key="16">
    <source>
        <dbReference type="ARBA" id="ARBA00023008"/>
    </source>
</evidence>
<feature type="transmembrane region" description="Helical" evidence="21">
    <location>
        <begin position="500"/>
        <end position="522"/>
    </location>
</feature>
<evidence type="ECO:0000256" key="4">
    <source>
        <dbReference type="ARBA" id="ARBA00009578"/>
    </source>
</evidence>
<sequence>MSNTVWDTLKLVALAVVTLFAAMAANFARDDAYMVHALIITVIAGAMFIWTLSRTNEPPSLAAVEARESEYMDDVIRAGAIATAFWGVVGFLVGVFIAFQLAFPALNFEWAQGYANFGRLRPLHTSAVIFAFGGNALIMSSFYIVQRTCAVRLWGGNLAWFVFWGYQLFIVLAATGYLLGATQSKEYAEPEWYVDIWLTIVWVAFLAVYMGTILRRKEPHIYVANWFLLSFIVTVAMLHVVNNLSLPVSIWGSRSVQLFAGVQDAMTQWWYGHNAVGFFLTAGFLGMMYYFVPKQAERPIFSYKLSIIHFWALIFLYIWAGPHHLHYTALPDWASTLGMVFSVILWMPSWGGMINGLMTLDGAWDKIRTDPIIRMMVVSLAFYGMATFEGPMMSIRAVNSLSHYTDWTIGHVHSGALGWNGMITFAALYFLVPRLWQRQGLYSLALVNWHFWLATIGIVLYAAAMWVTGIMEGLMWREVDAQGFLVNSFADTVSAKFPMYLVRAFGGVLYLAGALIMCYNLWMTVRSAPAKADTPVMAPAE</sequence>
<keyword evidence="12" id="KW-1278">Translocase</keyword>
<dbReference type="InterPro" id="IPR004677">
    <property type="entry name" value="Cyt_c_oxidase_cbb3_su1"/>
</dbReference>
<evidence type="ECO:0000256" key="10">
    <source>
        <dbReference type="ARBA" id="ARBA00022692"/>
    </source>
</evidence>
<keyword evidence="9 20" id="KW-0679">Respiratory chain</keyword>
<comment type="cofactor">
    <cofactor evidence="1">
        <name>heme b</name>
        <dbReference type="ChEBI" id="CHEBI:60344"/>
    </cofactor>
</comment>
<dbReference type="InterPro" id="IPR036927">
    <property type="entry name" value="Cyt_c_oxase-like_su1_sf"/>
</dbReference>
<dbReference type="InterPro" id="IPR023616">
    <property type="entry name" value="Cyt_c_oxase-like_su1_dom"/>
</dbReference>
<feature type="binding site" evidence="19">
    <location>
        <position position="273"/>
    </location>
    <ligand>
        <name>Cu cation</name>
        <dbReference type="ChEBI" id="CHEBI:23378"/>
        <label>B</label>
    </ligand>
</feature>
<keyword evidence="16" id="KW-0186">Copper</keyword>
<evidence type="ECO:0000256" key="19">
    <source>
        <dbReference type="PIRSR" id="PIRSR604677-50"/>
    </source>
</evidence>
<keyword evidence="8 19" id="KW-0349">Heme</keyword>
<comment type="pathway">
    <text evidence="3">Energy metabolism; oxidative phosphorylation.</text>
</comment>
<evidence type="ECO:0000256" key="8">
    <source>
        <dbReference type="ARBA" id="ARBA00022617"/>
    </source>
</evidence>
<dbReference type="PANTHER" id="PTHR10422:SF29">
    <property type="entry name" value="CYTOCHROME C OXIDASE SUBUNIT 1 HOMOLOG, BACTEROID"/>
    <property type="match status" value="1"/>
</dbReference>
<feature type="transmembrane region" description="Helical" evidence="21">
    <location>
        <begin position="226"/>
        <end position="250"/>
    </location>
</feature>
<feature type="transmembrane region" description="Helical" evidence="21">
    <location>
        <begin position="340"/>
        <end position="360"/>
    </location>
</feature>
<dbReference type="GO" id="GO:0005886">
    <property type="term" value="C:plasma membrane"/>
    <property type="evidence" value="ECO:0007669"/>
    <property type="project" value="UniProtKB-SubCell"/>
</dbReference>
<dbReference type="PANTHER" id="PTHR10422">
    <property type="entry name" value="CYTOCHROME C OXIDASE SUBUNIT 1"/>
    <property type="match status" value="1"/>
</dbReference>
<feature type="binding site" description="axial binding residue" evidence="19">
    <location>
        <position position="413"/>
    </location>
    <ligand>
        <name>heme b</name>
        <dbReference type="ChEBI" id="CHEBI:60344"/>
        <label>1; low-spin</label>
    </ligand>
    <ligandPart>
        <name>Fe</name>
        <dbReference type="ChEBI" id="CHEBI:18248"/>
    </ligandPart>
</feature>
<evidence type="ECO:0000256" key="5">
    <source>
        <dbReference type="ARBA" id="ARBA00012949"/>
    </source>
</evidence>
<comment type="cofactor">
    <cofactor evidence="19">
        <name>heme</name>
        <dbReference type="ChEBI" id="CHEBI:30413"/>
    </cofactor>
    <text evidence="19">Binds 2 heme groups per subunit, denoted as high- and low-spin.</text>
</comment>
<evidence type="ECO:0000256" key="12">
    <source>
        <dbReference type="ARBA" id="ARBA00022967"/>
    </source>
</evidence>
<evidence type="ECO:0000256" key="3">
    <source>
        <dbReference type="ARBA" id="ARBA00004673"/>
    </source>
</evidence>
<keyword evidence="11 19" id="KW-0479">Metal-binding</keyword>
<organism evidence="23 24">
    <name type="scientific">Pontivivens ytuae</name>
    <dbReference type="NCBI Taxonomy" id="2789856"/>
    <lineage>
        <taxon>Bacteria</taxon>
        <taxon>Pseudomonadati</taxon>
        <taxon>Pseudomonadota</taxon>
        <taxon>Alphaproteobacteria</taxon>
        <taxon>Rhodobacterales</taxon>
        <taxon>Paracoccaceae</taxon>
        <taxon>Pontivivens</taxon>
    </lineage>
</organism>
<dbReference type="PROSITE" id="PS50855">
    <property type="entry name" value="COX1"/>
    <property type="match status" value="1"/>
</dbReference>
<gene>
    <name evidence="23" type="primary">ccoN</name>
    <name evidence="23" type="ORF">I0K15_20885</name>
</gene>
<evidence type="ECO:0000256" key="15">
    <source>
        <dbReference type="ARBA" id="ARBA00023004"/>
    </source>
</evidence>
<evidence type="ECO:0000256" key="18">
    <source>
        <dbReference type="ARBA" id="ARBA00047816"/>
    </source>
</evidence>
<evidence type="ECO:0000256" key="9">
    <source>
        <dbReference type="ARBA" id="ARBA00022660"/>
    </source>
</evidence>
<evidence type="ECO:0000313" key="23">
    <source>
        <dbReference type="EMBL" id="QPH54192.1"/>
    </source>
</evidence>
<feature type="transmembrane region" description="Helical" evidence="21">
    <location>
        <begin position="157"/>
        <end position="180"/>
    </location>
</feature>
<dbReference type="InterPro" id="IPR023615">
    <property type="entry name" value="Cyt_c_Oxase_su1_BS"/>
</dbReference>
<feature type="transmembrane region" description="Helical" evidence="21">
    <location>
        <begin position="303"/>
        <end position="320"/>
    </location>
</feature>
<dbReference type="InterPro" id="IPR000883">
    <property type="entry name" value="Cyt_C_Oxase_1"/>
</dbReference>
<feature type="binding site" evidence="19">
    <location>
        <position position="324"/>
    </location>
    <ligand>
        <name>Cu cation</name>
        <dbReference type="ChEBI" id="CHEBI:23378"/>
        <label>B</label>
    </ligand>
</feature>
<proteinExistence type="inferred from homology"/>
<feature type="transmembrane region" description="Helical" evidence="21">
    <location>
        <begin position="412"/>
        <end position="432"/>
    </location>
</feature>
<keyword evidence="15 19" id="KW-0408">Iron</keyword>
<accession>A0A7S9LS33</accession>
<feature type="transmembrane region" description="Helical" evidence="21">
    <location>
        <begin position="192"/>
        <end position="214"/>
    </location>
</feature>
<evidence type="ECO:0000259" key="22">
    <source>
        <dbReference type="PROSITE" id="PS50855"/>
    </source>
</evidence>
<evidence type="ECO:0000256" key="6">
    <source>
        <dbReference type="ARBA" id="ARBA00022448"/>
    </source>
</evidence>
<dbReference type="RefSeq" id="WP_196103401.1">
    <property type="nucleotide sequence ID" value="NZ_CP064942.1"/>
</dbReference>
<evidence type="ECO:0000256" key="13">
    <source>
        <dbReference type="ARBA" id="ARBA00022982"/>
    </source>
</evidence>
<dbReference type="CDD" id="cd01661">
    <property type="entry name" value="cbb3_Oxidase_I"/>
    <property type="match status" value="1"/>
</dbReference>
<comment type="subcellular location">
    <subcellularLocation>
        <location evidence="2">Cell membrane</location>
        <topology evidence="2">Multi-pass membrane protein</topology>
    </subcellularLocation>
</comment>
<evidence type="ECO:0000256" key="21">
    <source>
        <dbReference type="SAM" id="Phobius"/>
    </source>
</evidence>
<feature type="transmembrane region" description="Helical" evidence="21">
    <location>
        <begin position="372"/>
        <end position="392"/>
    </location>
</feature>
<feature type="transmembrane region" description="Helical" evidence="21">
    <location>
        <begin position="270"/>
        <end position="291"/>
    </location>
</feature>
<dbReference type="GO" id="GO:0046872">
    <property type="term" value="F:metal ion binding"/>
    <property type="evidence" value="ECO:0007669"/>
    <property type="project" value="UniProtKB-KW"/>
</dbReference>
<evidence type="ECO:0000256" key="14">
    <source>
        <dbReference type="ARBA" id="ARBA00022989"/>
    </source>
</evidence>
<comment type="similarity">
    <text evidence="4 20">Belongs to the heme-copper respiratory oxidase family.</text>
</comment>
<feature type="domain" description="Cytochrome oxidase subunit I profile" evidence="22">
    <location>
        <begin position="33"/>
        <end position="541"/>
    </location>
</feature>
<evidence type="ECO:0000313" key="24">
    <source>
        <dbReference type="Proteomes" id="UP000594800"/>
    </source>
</evidence>
<dbReference type="PROSITE" id="PS00077">
    <property type="entry name" value="COX1_CUB"/>
    <property type="match status" value="1"/>
</dbReference>